<feature type="compositionally biased region" description="Polar residues" evidence="1">
    <location>
        <begin position="12"/>
        <end position="25"/>
    </location>
</feature>
<keyword evidence="3" id="KW-1185">Reference proteome</keyword>
<protein>
    <submittedName>
        <fullName evidence="2">Uncharacterized protein</fullName>
    </submittedName>
</protein>
<evidence type="ECO:0000313" key="2">
    <source>
        <dbReference type="EMBL" id="OJD11014.1"/>
    </source>
</evidence>
<evidence type="ECO:0000256" key="1">
    <source>
        <dbReference type="SAM" id="MobiDB-lite"/>
    </source>
</evidence>
<comment type="caution">
    <text evidence="2">The sequence shown here is derived from an EMBL/GenBank/DDBJ whole genome shotgun (WGS) entry which is preliminary data.</text>
</comment>
<dbReference type="EMBL" id="LGTZ01002831">
    <property type="protein sequence ID" value="OJD11014.1"/>
    <property type="molecule type" value="Genomic_DNA"/>
</dbReference>
<dbReference type="VEuPathDB" id="FungiDB:ACJ73_09632"/>
<name>A0A1J9P4F3_9EURO</name>
<dbReference type="Proteomes" id="UP000242791">
    <property type="component" value="Unassembled WGS sequence"/>
</dbReference>
<dbReference type="AlphaFoldDB" id="A0A1J9P4F3"/>
<proteinExistence type="predicted"/>
<reference evidence="2 3" key="1">
    <citation type="submission" date="2015-08" db="EMBL/GenBank/DDBJ databases">
        <title>Emmonsia species relationships and genome sequence.</title>
        <authorList>
            <person name="Cuomo C.A."/>
            <person name="Schwartz I.S."/>
            <person name="Kenyon C."/>
            <person name="De Hoog G.S."/>
            <person name="Govender N.P."/>
            <person name="Botha A."/>
            <person name="Moreno L."/>
            <person name="De Vries M."/>
            <person name="Munoz J.F."/>
            <person name="Stielow J.B."/>
        </authorList>
    </citation>
    <scope>NUCLEOTIDE SEQUENCE [LARGE SCALE GENOMIC DNA]</scope>
    <source>
        <strain evidence="2 3">EI222</strain>
    </source>
</reference>
<evidence type="ECO:0000313" key="3">
    <source>
        <dbReference type="Proteomes" id="UP000242791"/>
    </source>
</evidence>
<sequence>MMLIFSVYQKGSGANQRNLSGNHQGKLNGPRSCIQQLMN</sequence>
<accession>A0A1J9P4F3</accession>
<organism evidence="2 3">
    <name type="scientific">Blastomyces percursus</name>
    <dbReference type="NCBI Taxonomy" id="1658174"/>
    <lineage>
        <taxon>Eukaryota</taxon>
        <taxon>Fungi</taxon>
        <taxon>Dikarya</taxon>
        <taxon>Ascomycota</taxon>
        <taxon>Pezizomycotina</taxon>
        <taxon>Eurotiomycetes</taxon>
        <taxon>Eurotiomycetidae</taxon>
        <taxon>Onygenales</taxon>
        <taxon>Ajellomycetaceae</taxon>
        <taxon>Blastomyces</taxon>
    </lineage>
</organism>
<gene>
    <name evidence="2" type="ORF">ACJ73_09632</name>
</gene>
<feature type="region of interest" description="Disordered" evidence="1">
    <location>
        <begin position="12"/>
        <end position="39"/>
    </location>
</feature>